<evidence type="ECO:0000313" key="12">
    <source>
        <dbReference type="RefSeq" id="XP_055872668.1"/>
    </source>
</evidence>
<dbReference type="RefSeq" id="XP_055872664.1">
    <property type="nucleotide sequence ID" value="XM_056016689.1"/>
</dbReference>
<dbReference type="VEuPathDB" id="VectorBase:BGLB037712"/>
<dbReference type="Pfam" id="PF21896">
    <property type="entry name" value="Talin_IBS2B"/>
    <property type="match status" value="1"/>
</dbReference>
<dbReference type="RefSeq" id="XP_055872662.1">
    <property type="nucleotide sequence ID" value="XM_056016687.1"/>
</dbReference>
<dbReference type="RefSeq" id="XP_055872663.1">
    <property type="nucleotide sequence ID" value="XM_056016688.1"/>
</dbReference>
<sequence length="505" mass="56167">MMNDHVRSIVLIFDESLMRIQTVSELLLISCTPRPVFTRQDDLELCEDNFIKYRDKVISQLNKMMILSRDLTSQAHGKQIHWKQFCQQVQELTTVVVYLSELCAHIAYLIAINIHGSEPALAGPVTNIHQMTQADLDIKFTCTRLKRLKLDDIPPHVLVDLCSSITKSLTAVTDICKNAAEKISDPNDQDQFKLCIKAITSTTGCLVSSIKCFKQSPTETHLRRVVAFCDPVTSASSALLCFASEESFMGAPGILSSEASEIFKSILGLSMSIASANIQICRAVRDLVYAPSPKRNQDRLSLCVESVTRSSSQLRDLLLTHEFISKSIHNTNIEPNKLLPLVQQCFIMSADGKQDYRYSKASAKQRNHASMTPKEKAFTSPETETNKEIISIGTVHVIDPNGFDKSPTNLTSPPSSLSMEVTFEDIHLDNQQRVSSPNHISPLLSSPMSTSTLSLASSSSFNIDSLCFIDKHSAINEVKEPIDLLREGIINEENSIVQQTTEFKN</sequence>
<evidence type="ECO:0000313" key="9">
    <source>
        <dbReference type="RefSeq" id="XP_055872665.1"/>
    </source>
</evidence>
<organism evidence="3 4">
    <name type="scientific">Biomphalaria glabrata</name>
    <name type="common">Bloodfluke planorb</name>
    <name type="synonym">Freshwater snail</name>
    <dbReference type="NCBI Taxonomy" id="6526"/>
    <lineage>
        <taxon>Eukaryota</taxon>
        <taxon>Metazoa</taxon>
        <taxon>Spiralia</taxon>
        <taxon>Lophotrochozoa</taxon>
        <taxon>Mollusca</taxon>
        <taxon>Gastropoda</taxon>
        <taxon>Heterobranchia</taxon>
        <taxon>Euthyneura</taxon>
        <taxon>Panpulmonata</taxon>
        <taxon>Hygrophila</taxon>
        <taxon>Lymnaeoidea</taxon>
        <taxon>Planorbidae</taxon>
        <taxon>Biomphalaria</taxon>
    </lineage>
</organism>
<feature type="region of interest" description="Disordered" evidence="1">
    <location>
        <begin position="362"/>
        <end position="385"/>
    </location>
</feature>
<reference evidence="3" key="1">
    <citation type="submission" date="2020-05" db="UniProtKB">
        <authorList>
            <consortium name="EnsemblMetazoa"/>
        </authorList>
    </citation>
    <scope>IDENTIFICATION</scope>
    <source>
        <strain evidence="3">BB02</strain>
    </source>
</reference>
<dbReference type="InterPro" id="IPR054082">
    <property type="entry name" value="Talin_IBS2B"/>
</dbReference>
<proteinExistence type="predicted"/>
<dbReference type="RefSeq" id="XP_055872666.1">
    <property type="nucleotide sequence ID" value="XM_056016691.1"/>
</dbReference>
<reference evidence="6 7" key="2">
    <citation type="submission" date="2025-04" db="UniProtKB">
        <authorList>
            <consortium name="RefSeq"/>
        </authorList>
    </citation>
    <scope>IDENTIFICATION</scope>
</reference>
<evidence type="ECO:0000313" key="8">
    <source>
        <dbReference type="RefSeq" id="XP_055872664.1"/>
    </source>
</evidence>
<dbReference type="RefSeq" id="XP_055872667.1">
    <property type="nucleotide sequence ID" value="XM_056016692.1"/>
</dbReference>
<dbReference type="Proteomes" id="UP000076420">
    <property type="component" value="Unassembled WGS sequence"/>
</dbReference>
<dbReference type="Proteomes" id="UP001165740">
    <property type="component" value="Chromosome 18"/>
</dbReference>
<evidence type="ECO:0000313" key="3">
    <source>
        <dbReference type="EnsemblMetazoa" id="BGLB037712-PA"/>
    </source>
</evidence>
<evidence type="ECO:0000313" key="10">
    <source>
        <dbReference type="RefSeq" id="XP_055872666.1"/>
    </source>
</evidence>
<dbReference type="OrthoDB" id="10009851at2759"/>
<dbReference type="RefSeq" id="XP_055872665.1">
    <property type="nucleotide sequence ID" value="XM_056016690.1"/>
</dbReference>
<dbReference type="Gene3D" id="1.20.120.230">
    <property type="entry name" value="Alpha-catenin/vinculin-like"/>
    <property type="match status" value="1"/>
</dbReference>
<dbReference type="KEGG" id="bgt:106060385"/>
<dbReference type="RefSeq" id="XP_055872668.1">
    <property type="nucleotide sequence ID" value="XM_056016693.1"/>
</dbReference>
<evidence type="ECO:0000313" key="6">
    <source>
        <dbReference type="RefSeq" id="XP_055872662.1"/>
    </source>
</evidence>
<name>A0A2C9M2B9_BIOGL</name>
<feature type="domain" description="Talin IBS2B" evidence="2">
    <location>
        <begin position="163"/>
        <end position="244"/>
    </location>
</feature>
<evidence type="ECO:0000313" key="7">
    <source>
        <dbReference type="RefSeq" id="XP_055872663.1"/>
    </source>
</evidence>
<evidence type="ECO:0000313" key="4">
    <source>
        <dbReference type="Proteomes" id="UP000076420"/>
    </source>
</evidence>
<dbReference type="AlphaFoldDB" id="A0A2C9M2B9"/>
<dbReference type="Gene3D" id="1.20.1420.10">
    <property type="entry name" value="Talin, central domain"/>
    <property type="match status" value="1"/>
</dbReference>
<dbReference type="VEuPathDB" id="VectorBase:BGLAX_026924"/>
<keyword evidence="5" id="KW-1185">Reference proteome</keyword>
<dbReference type="InterPro" id="IPR042799">
    <property type="entry name" value="TLNRD1"/>
</dbReference>
<accession>A0A2C9M2B9</accession>
<gene>
    <name evidence="3" type="primary">106060385</name>
    <name evidence="6 7 8 9 10 11 12" type="synonym">LOC106060385</name>
</gene>
<evidence type="ECO:0000313" key="5">
    <source>
        <dbReference type="Proteomes" id="UP001165740"/>
    </source>
</evidence>
<evidence type="ECO:0000256" key="1">
    <source>
        <dbReference type="SAM" id="MobiDB-lite"/>
    </source>
</evidence>
<dbReference type="EnsemblMetazoa" id="BGLB037712-RA">
    <property type="protein sequence ID" value="BGLB037712-PA"/>
    <property type="gene ID" value="BGLB037712"/>
</dbReference>
<dbReference type="PANTHER" id="PTHR47133:SF1">
    <property type="entry name" value="TALIN ROD DOMAIN-CONTAINING PROTEIN 1"/>
    <property type="match status" value="1"/>
</dbReference>
<dbReference type="GO" id="GO:0003779">
    <property type="term" value="F:actin binding"/>
    <property type="evidence" value="ECO:0007669"/>
    <property type="project" value="InterPro"/>
</dbReference>
<dbReference type="STRING" id="6526.A0A2C9M2B9"/>
<evidence type="ECO:0000259" key="2">
    <source>
        <dbReference type="Pfam" id="PF21896"/>
    </source>
</evidence>
<protein>
    <submittedName>
        <fullName evidence="6 7">Talin rod domain-containing protein 1-like</fullName>
    </submittedName>
</protein>
<evidence type="ECO:0000313" key="11">
    <source>
        <dbReference type="RefSeq" id="XP_055872667.1"/>
    </source>
</evidence>
<dbReference type="PANTHER" id="PTHR47133">
    <property type="entry name" value="TALIN ROD DOMAIN-CONTAINING PROTEIN 1"/>
    <property type="match status" value="1"/>
</dbReference>